<proteinExistence type="predicted"/>
<evidence type="ECO:0000313" key="2">
    <source>
        <dbReference type="EMBL" id="KAG5546921.1"/>
    </source>
</evidence>
<name>A0AAV6K388_9ERIC</name>
<dbReference type="Proteomes" id="UP000823749">
    <property type="component" value="Chromosome 6"/>
</dbReference>
<keyword evidence="3" id="KW-1185">Reference proteome</keyword>
<evidence type="ECO:0000313" key="3">
    <source>
        <dbReference type="Proteomes" id="UP000823749"/>
    </source>
</evidence>
<comment type="caution">
    <text evidence="2">The sequence shown here is derived from an EMBL/GenBank/DDBJ whole genome shotgun (WGS) entry which is preliminary data.</text>
</comment>
<evidence type="ECO:0000259" key="1">
    <source>
        <dbReference type="Pfam" id="PF13456"/>
    </source>
</evidence>
<dbReference type="InterPro" id="IPR002156">
    <property type="entry name" value="RNaseH_domain"/>
</dbReference>
<dbReference type="GO" id="GO:0004523">
    <property type="term" value="F:RNA-DNA hybrid ribonuclease activity"/>
    <property type="evidence" value="ECO:0007669"/>
    <property type="project" value="InterPro"/>
</dbReference>
<accession>A0AAV6K388</accession>
<organism evidence="2 3">
    <name type="scientific">Rhododendron griersonianum</name>
    <dbReference type="NCBI Taxonomy" id="479676"/>
    <lineage>
        <taxon>Eukaryota</taxon>
        <taxon>Viridiplantae</taxon>
        <taxon>Streptophyta</taxon>
        <taxon>Embryophyta</taxon>
        <taxon>Tracheophyta</taxon>
        <taxon>Spermatophyta</taxon>
        <taxon>Magnoliopsida</taxon>
        <taxon>eudicotyledons</taxon>
        <taxon>Gunneridae</taxon>
        <taxon>Pentapetalae</taxon>
        <taxon>asterids</taxon>
        <taxon>Ericales</taxon>
        <taxon>Ericaceae</taxon>
        <taxon>Ericoideae</taxon>
        <taxon>Rhodoreae</taxon>
        <taxon>Rhododendron</taxon>
    </lineage>
</organism>
<reference evidence="2 3" key="1">
    <citation type="submission" date="2020-08" db="EMBL/GenBank/DDBJ databases">
        <title>Plant Genome Project.</title>
        <authorList>
            <person name="Zhang R.-G."/>
        </authorList>
    </citation>
    <scope>NUCLEOTIDE SEQUENCE [LARGE SCALE GENOMIC DNA]</scope>
    <source>
        <strain evidence="2">WSP0</strain>
        <tissue evidence="2">Leaf</tissue>
    </source>
</reference>
<dbReference type="EMBL" id="JACTNZ010000006">
    <property type="protein sequence ID" value="KAG5546921.1"/>
    <property type="molecule type" value="Genomic_DNA"/>
</dbReference>
<dbReference type="GO" id="GO:0003676">
    <property type="term" value="F:nucleic acid binding"/>
    <property type="evidence" value="ECO:0007669"/>
    <property type="project" value="InterPro"/>
</dbReference>
<sequence>MTLVQLISKKEMDSHKFSNILSDCRELLDRLKTKVYCVYQETNQSADAIAKANFSNICNSLIIQSTPNFIKCKGN</sequence>
<dbReference type="Pfam" id="PF13456">
    <property type="entry name" value="RVT_3"/>
    <property type="match status" value="1"/>
</dbReference>
<dbReference type="AlphaFoldDB" id="A0AAV6K388"/>
<protein>
    <recommendedName>
        <fullName evidence="1">RNase H type-1 domain-containing protein</fullName>
    </recommendedName>
</protein>
<feature type="domain" description="RNase H type-1" evidence="1">
    <location>
        <begin position="2"/>
        <end position="52"/>
    </location>
</feature>
<gene>
    <name evidence="2" type="ORF">RHGRI_018924</name>
</gene>